<evidence type="ECO:0000313" key="2">
    <source>
        <dbReference type="Proteomes" id="UP000050761"/>
    </source>
</evidence>
<evidence type="ECO:0000313" key="1">
    <source>
        <dbReference type="EMBL" id="VDP15888.1"/>
    </source>
</evidence>
<name>A0A183GBW9_HELPZ</name>
<proteinExistence type="predicted"/>
<dbReference type="WBParaSite" id="HPBE_0001962401-mRNA-1">
    <property type="protein sequence ID" value="HPBE_0001962401-mRNA-1"/>
    <property type="gene ID" value="HPBE_0001962401"/>
</dbReference>
<reference evidence="1 2" key="1">
    <citation type="submission" date="2018-11" db="EMBL/GenBank/DDBJ databases">
        <authorList>
            <consortium name="Pathogen Informatics"/>
        </authorList>
    </citation>
    <scope>NUCLEOTIDE SEQUENCE [LARGE SCALE GENOMIC DNA]</scope>
</reference>
<dbReference type="EMBL" id="UZAH01031504">
    <property type="protein sequence ID" value="VDP15888.1"/>
    <property type="molecule type" value="Genomic_DNA"/>
</dbReference>
<dbReference type="Proteomes" id="UP000050761">
    <property type="component" value="Unassembled WGS sequence"/>
</dbReference>
<accession>A0A183GBW9</accession>
<gene>
    <name evidence="1" type="ORF">HPBE_LOCUS19623</name>
</gene>
<protein>
    <submittedName>
        <fullName evidence="1 3">Uncharacterized protein</fullName>
    </submittedName>
</protein>
<accession>A0A3P8C3I8</accession>
<sequence length="95" mass="10813">MMWRHMWLKRESLWIPQIDLNGINTLFLSSLPVTGNQSSACGSLKPNTNNVADARVVIHLLTLKCGLPLDKEPSRENDINLTERMASIFMDFEAR</sequence>
<evidence type="ECO:0000313" key="3">
    <source>
        <dbReference type="WBParaSite" id="HPBE_0001962401-mRNA-1"/>
    </source>
</evidence>
<dbReference type="AlphaFoldDB" id="A0A183GBW9"/>
<reference evidence="3" key="2">
    <citation type="submission" date="2019-09" db="UniProtKB">
        <authorList>
            <consortium name="WormBaseParasite"/>
        </authorList>
    </citation>
    <scope>IDENTIFICATION</scope>
</reference>
<keyword evidence="2" id="KW-1185">Reference proteome</keyword>
<organism evidence="2 3">
    <name type="scientific">Heligmosomoides polygyrus</name>
    <name type="common">Parasitic roundworm</name>
    <dbReference type="NCBI Taxonomy" id="6339"/>
    <lineage>
        <taxon>Eukaryota</taxon>
        <taxon>Metazoa</taxon>
        <taxon>Ecdysozoa</taxon>
        <taxon>Nematoda</taxon>
        <taxon>Chromadorea</taxon>
        <taxon>Rhabditida</taxon>
        <taxon>Rhabditina</taxon>
        <taxon>Rhabditomorpha</taxon>
        <taxon>Strongyloidea</taxon>
        <taxon>Heligmosomidae</taxon>
        <taxon>Heligmosomoides</taxon>
    </lineage>
</organism>